<dbReference type="InterPro" id="IPR009003">
    <property type="entry name" value="Peptidase_S1_PA"/>
</dbReference>
<organism evidence="4">
    <name type="scientific">Onchocerca flexuosa</name>
    <dbReference type="NCBI Taxonomy" id="387005"/>
    <lineage>
        <taxon>Eukaryota</taxon>
        <taxon>Metazoa</taxon>
        <taxon>Ecdysozoa</taxon>
        <taxon>Nematoda</taxon>
        <taxon>Chromadorea</taxon>
        <taxon>Rhabditida</taxon>
        <taxon>Spirurina</taxon>
        <taxon>Spiruromorpha</taxon>
        <taxon>Filarioidea</taxon>
        <taxon>Onchocercidae</taxon>
        <taxon>Onchocerca</taxon>
    </lineage>
</organism>
<keyword evidence="3" id="KW-1185">Reference proteome</keyword>
<evidence type="ECO:0000313" key="2">
    <source>
        <dbReference type="EMBL" id="VDO26913.1"/>
    </source>
</evidence>
<dbReference type="Proteomes" id="UP000267606">
    <property type="component" value="Unassembled WGS sequence"/>
</dbReference>
<evidence type="ECO:0000313" key="3">
    <source>
        <dbReference type="Proteomes" id="UP000267606"/>
    </source>
</evidence>
<evidence type="ECO:0000259" key="1">
    <source>
        <dbReference type="PROSITE" id="PS50240"/>
    </source>
</evidence>
<dbReference type="PROSITE" id="PS50240">
    <property type="entry name" value="TRYPSIN_DOM"/>
    <property type="match status" value="1"/>
</dbReference>
<reference evidence="4" key="1">
    <citation type="submission" date="2016-06" db="UniProtKB">
        <authorList>
            <consortium name="WormBaseParasite"/>
        </authorList>
    </citation>
    <scope>IDENTIFICATION</scope>
</reference>
<proteinExistence type="predicted"/>
<dbReference type="Gene3D" id="2.40.10.10">
    <property type="entry name" value="Trypsin-like serine proteases"/>
    <property type="match status" value="1"/>
</dbReference>
<protein>
    <submittedName>
        <fullName evidence="4">Peptidase S1 domain-containing protein</fullName>
    </submittedName>
</protein>
<accession>A0A183GZT5</accession>
<feature type="domain" description="Peptidase S1" evidence="1">
    <location>
        <begin position="17"/>
        <end position="282"/>
    </location>
</feature>
<name>A0A183GZT5_9BILA</name>
<dbReference type="InterPro" id="IPR051333">
    <property type="entry name" value="CLIP_Serine_Protease"/>
</dbReference>
<dbReference type="SMART" id="SM00020">
    <property type="entry name" value="Tryp_SPc"/>
    <property type="match status" value="1"/>
</dbReference>
<dbReference type="WBParaSite" id="OFLC_0000074401-mRNA-1">
    <property type="protein sequence ID" value="OFLC_0000074401-mRNA-1"/>
    <property type="gene ID" value="OFLC_0000074401"/>
</dbReference>
<dbReference type="AlphaFoldDB" id="A0A183GZT5"/>
<sequence length="294" mass="33387">PKVRQIKPWENKLLATICGKTSFHGTFNHPWAVSVALNGTNKLGGVIISPYHILTAAHPFVNFNGYSFIPCKTSTYRTITELLNRKILFGGKCIRGFTDNMANHRICKKADVLDNRIRTIIIDNDFVSENCTKGHDWAIIEVEQPFIFTDKVRPICLPLKNEKLQNILMIFGWGRRHFFDDGSPLIHETQMQLDVNCRASWSDNMPTEVDDYICMKSLNPKHYDTPRICYGDSGSGMQQINDEGIAKIVGITSYGLKGCPPNELARFTRVDCYLDEICQITGVCYTIQNLTIFQ</sequence>
<gene>
    <name evidence="2" type="ORF">OFLC_LOCUS745</name>
</gene>
<dbReference type="InterPro" id="IPR043504">
    <property type="entry name" value="Peptidase_S1_PA_chymotrypsin"/>
</dbReference>
<dbReference type="Pfam" id="PF00089">
    <property type="entry name" value="Trypsin"/>
    <property type="match status" value="1"/>
</dbReference>
<dbReference type="STRING" id="387005.A0A183GZT5"/>
<dbReference type="InterPro" id="IPR001254">
    <property type="entry name" value="Trypsin_dom"/>
</dbReference>
<dbReference type="PANTHER" id="PTHR24260">
    <property type="match status" value="1"/>
</dbReference>
<dbReference type="EMBL" id="UZAJ01000283">
    <property type="protein sequence ID" value="VDO26913.1"/>
    <property type="molecule type" value="Genomic_DNA"/>
</dbReference>
<dbReference type="GO" id="GO:0004252">
    <property type="term" value="F:serine-type endopeptidase activity"/>
    <property type="evidence" value="ECO:0007669"/>
    <property type="project" value="InterPro"/>
</dbReference>
<reference evidence="2 3" key="2">
    <citation type="submission" date="2018-11" db="EMBL/GenBank/DDBJ databases">
        <authorList>
            <consortium name="Pathogen Informatics"/>
        </authorList>
    </citation>
    <scope>NUCLEOTIDE SEQUENCE [LARGE SCALE GENOMIC DNA]</scope>
</reference>
<dbReference type="GO" id="GO:0006508">
    <property type="term" value="P:proteolysis"/>
    <property type="evidence" value="ECO:0007669"/>
    <property type="project" value="InterPro"/>
</dbReference>
<dbReference type="PANTHER" id="PTHR24260:SF106">
    <property type="entry name" value="PEPTIDASE S1 DOMAIN-CONTAINING PROTEIN"/>
    <property type="match status" value="1"/>
</dbReference>
<evidence type="ECO:0000313" key="4">
    <source>
        <dbReference type="WBParaSite" id="OFLC_0000074401-mRNA-1"/>
    </source>
</evidence>
<dbReference type="SUPFAM" id="SSF50494">
    <property type="entry name" value="Trypsin-like serine proteases"/>
    <property type="match status" value="1"/>
</dbReference>